<evidence type="ECO:0000256" key="1">
    <source>
        <dbReference type="ARBA" id="ARBA00004496"/>
    </source>
</evidence>
<keyword evidence="4" id="KW-0507">mRNA processing</keyword>
<feature type="compositionally biased region" description="Acidic residues" evidence="5">
    <location>
        <begin position="673"/>
        <end position="685"/>
    </location>
</feature>
<feature type="compositionally biased region" description="Basic and acidic residues" evidence="5">
    <location>
        <begin position="718"/>
        <end position="733"/>
    </location>
</feature>
<protein>
    <submittedName>
        <fullName evidence="6">Uncharacterized protein</fullName>
    </submittedName>
</protein>
<accession>A0A4Y9YNB6</accession>
<dbReference type="InterPro" id="IPR011993">
    <property type="entry name" value="PH-like_dom_sf"/>
</dbReference>
<feature type="compositionally biased region" description="Low complexity" evidence="5">
    <location>
        <begin position="417"/>
        <end position="430"/>
    </location>
</feature>
<feature type="region of interest" description="Disordered" evidence="5">
    <location>
        <begin position="166"/>
        <end position="220"/>
    </location>
</feature>
<evidence type="ECO:0000256" key="4">
    <source>
        <dbReference type="ARBA" id="ARBA00022664"/>
    </source>
</evidence>
<comment type="similarity">
    <text evidence="2">Belongs to the DCP1 family.</text>
</comment>
<evidence type="ECO:0000313" key="7">
    <source>
        <dbReference type="Proteomes" id="UP000298327"/>
    </source>
</evidence>
<comment type="caution">
    <text evidence="6">The sequence shown here is derived from an EMBL/GenBank/DDBJ whole genome shotgun (WGS) entry which is preliminary data.</text>
</comment>
<dbReference type="GO" id="GO:0006397">
    <property type="term" value="P:mRNA processing"/>
    <property type="evidence" value="ECO:0007669"/>
    <property type="project" value="UniProtKB-KW"/>
</dbReference>
<feature type="compositionally biased region" description="Pro residues" evidence="5">
    <location>
        <begin position="45"/>
        <end position="54"/>
    </location>
</feature>
<dbReference type="SUPFAM" id="SSF50729">
    <property type="entry name" value="PH domain-like"/>
    <property type="match status" value="1"/>
</dbReference>
<dbReference type="CDD" id="cd09804">
    <property type="entry name" value="Dcp1"/>
    <property type="match status" value="1"/>
</dbReference>
<dbReference type="Proteomes" id="UP000298327">
    <property type="component" value="Unassembled WGS sequence"/>
</dbReference>
<dbReference type="PANTHER" id="PTHR16290">
    <property type="entry name" value="TRANSCRIPTION FACTOR SMIF DECAPPING ENZYME DCP1"/>
    <property type="match status" value="1"/>
</dbReference>
<dbReference type="InterPro" id="IPR010334">
    <property type="entry name" value="Dcp1"/>
</dbReference>
<evidence type="ECO:0000313" key="6">
    <source>
        <dbReference type="EMBL" id="TFY63203.1"/>
    </source>
</evidence>
<feature type="region of interest" description="Disordered" evidence="5">
    <location>
        <begin position="376"/>
        <end position="478"/>
    </location>
</feature>
<feature type="compositionally biased region" description="Basic residues" evidence="5">
    <location>
        <begin position="708"/>
        <end position="717"/>
    </location>
</feature>
<dbReference type="STRING" id="205917.A0A4Y9YNB6"/>
<organism evidence="6 7">
    <name type="scientific">Dentipellis fragilis</name>
    <dbReference type="NCBI Taxonomy" id="205917"/>
    <lineage>
        <taxon>Eukaryota</taxon>
        <taxon>Fungi</taxon>
        <taxon>Dikarya</taxon>
        <taxon>Basidiomycota</taxon>
        <taxon>Agaricomycotina</taxon>
        <taxon>Agaricomycetes</taxon>
        <taxon>Russulales</taxon>
        <taxon>Hericiaceae</taxon>
        <taxon>Dentipellis</taxon>
    </lineage>
</organism>
<dbReference type="Pfam" id="PF06058">
    <property type="entry name" value="DCP1"/>
    <property type="match status" value="1"/>
</dbReference>
<dbReference type="PANTHER" id="PTHR16290:SF0">
    <property type="entry name" value="DECAPPING PROTEIN 1, ISOFORM A"/>
    <property type="match status" value="1"/>
</dbReference>
<dbReference type="EMBL" id="SEOQ01000427">
    <property type="protein sequence ID" value="TFY63203.1"/>
    <property type="molecule type" value="Genomic_DNA"/>
</dbReference>
<reference evidence="6 7" key="1">
    <citation type="submission" date="2019-02" db="EMBL/GenBank/DDBJ databases">
        <title>Genome sequencing of the rare red list fungi Dentipellis fragilis.</title>
        <authorList>
            <person name="Buettner E."/>
            <person name="Kellner H."/>
        </authorList>
    </citation>
    <scope>NUCLEOTIDE SEQUENCE [LARGE SCALE GENOMIC DNA]</scope>
    <source>
        <strain evidence="6 7">DSM 105465</strain>
    </source>
</reference>
<comment type="subcellular location">
    <subcellularLocation>
        <location evidence="1">Cytoplasm</location>
    </subcellularLocation>
</comment>
<feature type="compositionally biased region" description="Low complexity" evidence="5">
    <location>
        <begin position="492"/>
        <end position="515"/>
    </location>
</feature>
<dbReference type="Gene3D" id="2.30.29.30">
    <property type="entry name" value="Pleckstrin-homology domain (PH domain)/Phosphotyrosine-binding domain (PTB)"/>
    <property type="match status" value="1"/>
</dbReference>
<feature type="region of interest" description="Disordered" evidence="5">
    <location>
        <begin position="549"/>
        <end position="807"/>
    </location>
</feature>
<dbReference type="GO" id="GO:0000932">
    <property type="term" value="C:P-body"/>
    <property type="evidence" value="ECO:0007669"/>
    <property type="project" value="TreeGrafter"/>
</dbReference>
<feature type="compositionally biased region" description="Low complexity" evidence="5">
    <location>
        <begin position="746"/>
        <end position="757"/>
    </location>
</feature>
<keyword evidence="7" id="KW-1185">Reference proteome</keyword>
<feature type="region of interest" description="Disordered" evidence="5">
    <location>
        <begin position="271"/>
        <end position="332"/>
    </location>
</feature>
<dbReference type="AlphaFoldDB" id="A0A4Y9YNB6"/>
<evidence type="ECO:0000256" key="5">
    <source>
        <dbReference type="SAM" id="MobiDB-lite"/>
    </source>
</evidence>
<sequence length="864" mass="92174">MKPPRPRSSSTTANPNNAPQQRRPKEKRAVSHKVEGGRGAASSPAPVPPVPKPQPTGGMTPALRYQQNLKVLRRHDSSIFSIFDQFSHVCLYHHNGLKWEKKGYEGSMFLFERRAYPPYGFFILNRMGMEDYVRHMYPEDDMETHGDYLMYRSYPDFTAKRLAQAHAAHPNANSNNGSYPSSPDIPPSHSRSNQTSSPEDPDKYTDAHGREPSLTDNMTNWKLLLGKNPNKGRSETVGLWMFATDAREPMKEVMMRLHSCIRKVVSYPEEFKYGPDRPPPPNPHLRLKGPESESENERNVQKPSSSSQAPSQSKVSHHPSASVPNTGNGMSELDKLFSKLAPIPASASATPASTTAPAANANGKLTLDALFASASSASVAPMSTAPSSSTVPPSAPSKGMSLLDSIFASATPPPSAGPSQAVHHPYSASPFPAPPSAPPSTRLSYAEAQPYPESSPEQTQAQAYEIHSPKPTSSALPQILTQDVISTLLGLPSQNAPSSRASSAATSTTSSQRSGSHYRYEGDVESSDNDGGSIASVGEYSATSTVYNSDIADGMPTFELPESNAHPEGGHVLGDVTPRPPLRGFSSGEATPSVARAVSPHSSYASSTSTRPTHVGPSSSNSTVLDAPQAASSPAPAPGPAPTSGSPAPRQLIPFHTDSTLWPYPRAPLDDRDGSDDADVVELDFADTAALSDMTAFDKRRADARDKGKGRKKGRKERLRDNEREKEAIERSWDVPGTPAQDVRPRSAAGIGAGPSASPAPRPPAAAAPRAAAPSPASASAPAPAPAPAQRKPVAEFVANGKKPAANGESVMRGAVLDAFVAEKSGKPLPADKRQFVMEVLSLIHTDKAWVDKLWEEYTSRVHA</sequence>
<dbReference type="OrthoDB" id="440673at2759"/>
<name>A0A4Y9YNB6_9AGAM</name>
<feature type="compositionally biased region" description="Basic and acidic residues" evidence="5">
    <location>
        <begin position="696"/>
        <end position="707"/>
    </location>
</feature>
<dbReference type="GO" id="GO:0003729">
    <property type="term" value="F:mRNA binding"/>
    <property type="evidence" value="ECO:0007669"/>
    <property type="project" value="TreeGrafter"/>
</dbReference>
<feature type="compositionally biased region" description="Low complexity" evidence="5">
    <location>
        <begin position="301"/>
        <end position="314"/>
    </location>
</feature>
<feature type="compositionally biased region" description="Low complexity" evidence="5">
    <location>
        <begin position="376"/>
        <end position="392"/>
    </location>
</feature>
<keyword evidence="3" id="KW-0963">Cytoplasm</keyword>
<feature type="compositionally biased region" description="Polar residues" evidence="5">
    <location>
        <begin position="7"/>
        <end position="20"/>
    </location>
</feature>
<proteinExistence type="inferred from homology"/>
<feature type="compositionally biased region" description="Basic and acidic residues" evidence="5">
    <location>
        <begin position="200"/>
        <end position="213"/>
    </location>
</feature>
<evidence type="ECO:0000256" key="3">
    <source>
        <dbReference type="ARBA" id="ARBA00022490"/>
    </source>
</evidence>
<dbReference type="GO" id="GO:0031087">
    <property type="term" value="P:deadenylation-independent decapping of nuclear-transcribed mRNA"/>
    <property type="evidence" value="ECO:0007669"/>
    <property type="project" value="TreeGrafter"/>
</dbReference>
<feature type="region of interest" description="Disordered" evidence="5">
    <location>
        <begin position="490"/>
        <end position="536"/>
    </location>
</feature>
<feature type="region of interest" description="Disordered" evidence="5">
    <location>
        <begin position="1"/>
        <end position="61"/>
    </location>
</feature>
<evidence type="ECO:0000256" key="2">
    <source>
        <dbReference type="ARBA" id="ARBA00008778"/>
    </source>
</evidence>
<feature type="compositionally biased region" description="Polar residues" evidence="5">
    <location>
        <begin position="189"/>
        <end position="198"/>
    </location>
</feature>
<dbReference type="GO" id="GO:0000290">
    <property type="term" value="P:deadenylation-dependent decapping of nuclear-transcribed mRNA"/>
    <property type="evidence" value="ECO:0007669"/>
    <property type="project" value="InterPro"/>
</dbReference>
<feature type="compositionally biased region" description="Polar residues" evidence="5">
    <location>
        <begin position="610"/>
        <end position="624"/>
    </location>
</feature>
<feature type="compositionally biased region" description="Low complexity" evidence="5">
    <location>
        <begin position="599"/>
        <end position="609"/>
    </location>
</feature>
<feature type="compositionally biased region" description="Basic and acidic residues" evidence="5">
    <location>
        <begin position="288"/>
        <end position="300"/>
    </location>
</feature>
<feature type="compositionally biased region" description="Low complexity" evidence="5">
    <location>
        <begin position="166"/>
        <end position="176"/>
    </location>
</feature>
<dbReference type="GO" id="GO:0008047">
    <property type="term" value="F:enzyme activator activity"/>
    <property type="evidence" value="ECO:0007669"/>
    <property type="project" value="InterPro"/>
</dbReference>
<feature type="compositionally biased region" description="Low complexity" evidence="5">
    <location>
        <begin position="767"/>
        <end position="782"/>
    </location>
</feature>
<feature type="compositionally biased region" description="Basic and acidic residues" evidence="5">
    <location>
        <begin position="27"/>
        <end position="36"/>
    </location>
</feature>
<gene>
    <name evidence="6" type="ORF">EVG20_g6415</name>
</gene>